<keyword evidence="5 7" id="KW-1133">Transmembrane helix</keyword>
<evidence type="ECO:0000256" key="1">
    <source>
        <dbReference type="ARBA" id="ARBA00004141"/>
    </source>
</evidence>
<evidence type="ECO:0000256" key="4">
    <source>
        <dbReference type="ARBA" id="ARBA00022847"/>
    </source>
</evidence>
<keyword evidence="6 7" id="KW-0472">Membrane</keyword>
<keyword evidence="9" id="KW-1185">Reference proteome</keyword>
<reference evidence="9" key="1">
    <citation type="submission" date="2003-08" db="EMBL/GenBank/DDBJ databases">
        <authorList>
            <person name="Birren B."/>
            <person name="Nusbaum C."/>
            <person name="Abebe A."/>
            <person name="Abouelleil A."/>
            <person name="Adekoya E."/>
            <person name="Ait-zahra M."/>
            <person name="Allen N."/>
            <person name="Allen T."/>
            <person name="An P."/>
            <person name="Anderson M."/>
            <person name="Anderson S."/>
            <person name="Arachchi H."/>
            <person name="Armbruster J."/>
            <person name="Bachantsang P."/>
            <person name="Baldwin J."/>
            <person name="Barry A."/>
            <person name="Bayul T."/>
            <person name="Blitshsteyn B."/>
            <person name="Bloom T."/>
            <person name="Blye J."/>
            <person name="Boguslavskiy L."/>
            <person name="Borowsky M."/>
            <person name="Boukhgalter B."/>
            <person name="Brunache A."/>
            <person name="Butler J."/>
            <person name="Calixte N."/>
            <person name="Calvo S."/>
            <person name="Camarata J."/>
            <person name="Campo K."/>
            <person name="Chang J."/>
            <person name="Cheshatsang Y."/>
            <person name="Citroen M."/>
            <person name="Collymore A."/>
            <person name="Considine T."/>
            <person name="Cook A."/>
            <person name="Cooke P."/>
            <person name="Corum B."/>
            <person name="Cuomo C."/>
            <person name="David R."/>
            <person name="Dawoe T."/>
            <person name="Degray S."/>
            <person name="Dodge S."/>
            <person name="Dooley K."/>
            <person name="Dorje P."/>
            <person name="Dorjee K."/>
            <person name="Dorris L."/>
            <person name="Duffey N."/>
            <person name="Dupes A."/>
            <person name="Elkins T."/>
            <person name="Engels R."/>
            <person name="Erickson J."/>
            <person name="Farina A."/>
            <person name="Faro S."/>
            <person name="Ferreira P."/>
            <person name="Fischer H."/>
            <person name="Fitzgerald M."/>
            <person name="Foley K."/>
            <person name="Gage D."/>
            <person name="Galagan J."/>
            <person name="Gearin G."/>
            <person name="Gnerre S."/>
            <person name="Gnirke A."/>
            <person name="Goyette A."/>
            <person name="Graham J."/>
            <person name="Grandbois E."/>
            <person name="Gyaltsen K."/>
            <person name="Hafez N."/>
            <person name="Hagopian D."/>
            <person name="Hagos B."/>
            <person name="Hall J."/>
            <person name="Hatcher B."/>
            <person name="Heller A."/>
            <person name="Higgins H."/>
            <person name="Honan T."/>
            <person name="Horn A."/>
            <person name="Houde N."/>
            <person name="Hughes L."/>
            <person name="Hulme W."/>
            <person name="Husby E."/>
            <person name="Iliev I."/>
            <person name="Jaffe D."/>
            <person name="Jones C."/>
            <person name="Kamal M."/>
            <person name="Kamat A."/>
            <person name="Kamvysselis M."/>
            <person name="Karlsson E."/>
            <person name="Kells C."/>
            <person name="Kieu A."/>
            <person name="Kisner P."/>
            <person name="Kodira C."/>
            <person name="Kulbokas E."/>
            <person name="Labutti K."/>
            <person name="Lama D."/>
            <person name="Landers T."/>
            <person name="Leger J."/>
            <person name="Levine S."/>
            <person name="Lewis D."/>
            <person name="Lewis T."/>
            <person name="Lindblad-toh K."/>
            <person name="Liu X."/>
            <person name="Lokyitsang T."/>
            <person name="Lokyitsang Y."/>
            <person name="Lucien O."/>
            <person name="Lui A."/>
            <person name="Ma L.J."/>
            <person name="Mabbitt R."/>
            <person name="Macdonald J."/>
            <person name="Maclean C."/>
            <person name="Major J."/>
            <person name="Manning J."/>
            <person name="Marabella R."/>
            <person name="Maru K."/>
            <person name="Matthews C."/>
            <person name="Mauceli E."/>
            <person name="Mccarthy M."/>
            <person name="Mcdonough S."/>
            <person name="Mcghee T."/>
            <person name="Meldrim J."/>
            <person name="Meneus L."/>
            <person name="Mesirov J."/>
            <person name="Mihalev A."/>
            <person name="Mihova T."/>
            <person name="Mikkelsen T."/>
            <person name="Mlenga V."/>
            <person name="Moru K."/>
            <person name="Mozes J."/>
            <person name="Mulrain L."/>
            <person name="Munson G."/>
            <person name="Naylor J."/>
            <person name="Newes C."/>
            <person name="Nguyen C."/>
            <person name="Nguyen N."/>
            <person name="Nguyen T."/>
            <person name="Nicol R."/>
            <person name="Nielsen C."/>
            <person name="Nizzari M."/>
            <person name="Norbu C."/>
            <person name="Norbu N."/>
            <person name="O'donnell P."/>
            <person name="Okoawo O."/>
            <person name="O'leary S."/>
            <person name="Omotosho B."/>
            <person name="O'neill K."/>
            <person name="Osman S."/>
            <person name="Parker S."/>
            <person name="Perrin D."/>
            <person name="Phunkhang P."/>
            <person name="Piqani B."/>
            <person name="Purcell S."/>
            <person name="Rachupka T."/>
            <person name="Ramasamy U."/>
            <person name="Rameau R."/>
            <person name="Ray V."/>
            <person name="Raymond C."/>
            <person name="Retta R."/>
            <person name="Richardson S."/>
            <person name="Rise C."/>
            <person name="Rodriguez J."/>
            <person name="Rogers J."/>
            <person name="Rogov P."/>
            <person name="Rutman M."/>
            <person name="Schupbach R."/>
            <person name="Seaman C."/>
            <person name="Settipalli S."/>
            <person name="Sharpe T."/>
            <person name="Sheridan J."/>
            <person name="Sherpa N."/>
            <person name="Shi J."/>
            <person name="Smirnov S."/>
            <person name="Smith C."/>
            <person name="Sougnez C."/>
            <person name="Spencer B."/>
            <person name="Stalker J."/>
            <person name="Stange-thomann N."/>
            <person name="Stavropoulos S."/>
            <person name="Stetson K."/>
            <person name="Stone C."/>
            <person name="Stone S."/>
            <person name="Stubbs M."/>
            <person name="Talamas J."/>
            <person name="Tchuinga P."/>
            <person name="Tenzing P."/>
            <person name="Tesfaye S."/>
            <person name="Theodore J."/>
            <person name="Thoulutsang Y."/>
            <person name="Topham K."/>
            <person name="Towey S."/>
            <person name="Tsamla T."/>
            <person name="Tsomo N."/>
            <person name="Vallee D."/>
            <person name="Vassiliev H."/>
            <person name="Venkataraman V."/>
            <person name="Vinson J."/>
            <person name="Vo A."/>
            <person name="Wade C."/>
            <person name="Wang S."/>
            <person name="Wangchuk T."/>
            <person name="Wangdi T."/>
            <person name="Whittaker C."/>
            <person name="Wilkinson J."/>
            <person name="Wu Y."/>
            <person name="Wyman D."/>
            <person name="Yadav S."/>
            <person name="Yang S."/>
            <person name="Yang X."/>
            <person name="Yeager S."/>
            <person name="Yee E."/>
            <person name="Young G."/>
            <person name="Zainoun J."/>
            <person name="Zembeck L."/>
            <person name="Zimmer A."/>
            <person name="Zody M."/>
            <person name="Lander E."/>
        </authorList>
    </citation>
    <scope>NUCLEOTIDE SEQUENCE [LARGE SCALE GENOMIC DNA]</scope>
</reference>
<protein>
    <submittedName>
        <fullName evidence="8">Uncharacterized protein</fullName>
    </submittedName>
</protein>
<dbReference type="InterPro" id="IPR038770">
    <property type="entry name" value="Na+/solute_symporter_sf"/>
</dbReference>
<keyword evidence="4" id="KW-0813">Transport</keyword>
<reference evidence="8" key="3">
    <citation type="submission" date="2025-09" db="UniProtKB">
        <authorList>
            <consortium name="Ensembl"/>
        </authorList>
    </citation>
    <scope>IDENTIFICATION</scope>
</reference>
<feature type="transmembrane region" description="Helical" evidence="7">
    <location>
        <begin position="12"/>
        <end position="35"/>
    </location>
</feature>
<feature type="transmembrane region" description="Helical" evidence="7">
    <location>
        <begin position="278"/>
        <end position="305"/>
    </location>
</feature>
<dbReference type="Gene3D" id="1.20.1530.20">
    <property type="match status" value="1"/>
</dbReference>
<feature type="transmembrane region" description="Helical" evidence="7">
    <location>
        <begin position="47"/>
        <end position="69"/>
    </location>
</feature>
<dbReference type="PANTHER" id="PTHR10361:SF40">
    <property type="entry name" value="HEPATIC SODIUM_BILE ACID COTRANSPORTER"/>
    <property type="match status" value="1"/>
</dbReference>
<feature type="transmembrane region" description="Helical" evidence="7">
    <location>
        <begin position="145"/>
        <end position="165"/>
    </location>
</feature>
<comment type="subcellular location">
    <subcellularLocation>
        <location evidence="1">Membrane</location>
        <topology evidence="1">Multi-pass membrane protein</topology>
    </subcellularLocation>
</comment>
<evidence type="ECO:0000256" key="6">
    <source>
        <dbReference type="ARBA" id="ARBA00023136"/>
    </source>
</evidence>
<keyword evidence="3 7" id="KW-0812">Transmembrane</keyword>
<evidence type="ECO:0000256" key="7">
    <source>
        <dbReference type="SAM" id="Phobius"/>
    </source>
</evidence>
<proteinExistence type="inferred from homology"/>
<dbReference type="Ensembl" id="ENSCSAVT00000001590.1">
    <property type="protein sequence ID" value="ENSCSAVP00000001570.1"/>
    <property type="gene ID" value="ENSCSAVG00000000895.1"/>
</dbReference>
<feature type="transmembrane region" description="Helical" evidence="7">
    <location>
        <begin position="222"/>
        <end position="245"/>
    </location>
</feature>
<evidence type="ECO:0000256" key="3">
    <source>
        <dbReference type="ARBA" id="ARBA00022692"/>
    </source>
</evidence>
<feature type="transmembrane region" description="Helical" evidence="7">
    <location>
        <begin position="75"/>
        <end position="93"/>
    </location>
</feature>
<sequence>MFKVEQNRNINTAISVLVVVVLAFVMVSLGCTMTLSKIMEHARKPKGVIIALVAQFLIMPASAFGLTQAFQLDTYAAIAVLICGCCPGGNLSNMLAYSLSGDMDLSILMTTCSSVIGLGMMPLSIYLYSQLITPLSASMVPFDKIVINILLTVLPVGAGIIIRHYRPQWTRNIMRLMRTPLAESVRTQRIFGGLMLLLCSISVAVLAGIMLGDAFFRFFDASVIACCAILPMSGYLLGYLFALLFRENPKCRRTICVETGCQNVQLCSTVLKLAFDPIIVGVLFLLPLVYMAFQVAEAFLIIFVFRVY</sequence>
<dbReference type="GO" id="GO:0008508">
    <property type="term" value="F:bile acid:sodium symporter activity"/>
    <property type="evidence" value="ECO:0007669"/>
    <property type="project" value="TreeGrafter"/>
</dbReference>
<keyword evidence="4" id="KW-0769">Symport</keyword>
<dbReference type="Pfam" id="PF01758">
    <property type="entry name" value="SBF"/>
    <property type="match status" value="1"/>
</dbReference>
<dbReference type="PROSITE" id="PS51257">
    <property type="entry name" value="PROKAR_LIPOPROTEIN"/>
    <property type="match status" value="1"/>
</dbReference>
<dbReference type="InterPro" id="IPR002657">
    <property type="entry name" value="BilAc:Na_symport/Acr3"/>
</dbReference>
<dbReference type="InterPro" id="IPR004710">
    <property type="entry name" value="Bilac:Na_transpt"/>
</dbReference>
<evidence type="ECO:0000313" key="8">
    <source>
        <dbReference type="Ensembl" id="ENSCSAVP00000001570.1"/>
    </source>
</evidence>
<comment type="similarity">
    <text evidence="2">Belongs to the bile acid:sodium symporter (BASS) (TC 2.A.28) family.</text>
</comment>
<evidence type="ECO:0000313" key="9">
    <source>
        <dbReference type="Proteomes" id="UP000007875"/>
    </source>
</evidence>
<dbReference type="GO" id="GO:0016020">
    <property type="term" value="C:membrane"/>
    <property type="evidence" value="ECO:0007669"/>
    <property type="project" value="UniProtKB-SubCell"/>
</dbReference>
<name>H2Y8C2_CIOSA</name>
<dbReference type="PANTHER" id="PTHR10361">
    <property type="entry name" value="SODIUM-BILE ACID COTRANSPORTER"/>
    <property type="match status" value="1"/>
</dbReference>
<accession>H2Y8C2</accession>
<feature type="transmembrane region" description="Helical" evidence="7">
    <location>
        <begin position="194"/>
        <end position="216"/>
    </location>
</feature>
<dbReference type="AlphaFoldDB" id="H2Y8C2"/>
<organism evidence="8 9">
    <name type="scientific">Ciona savignyi</name>
    <name type="common">Pacific transparent sea squirt</name>
    <dbReference type="NCBI Taxonomy" id="51511"/>
    <lineage>
        <taxon>Eukaryota</taxon>
        <taxon>Metazoa</taxon>
        <taxon>Chordata</taxon>
        <taxon>Tunicata</taxon>
        <taxon>Ascidiacea</taxon>
        <taxon>Phlebobranchia</taxon>
        <taxon>Cionidae</taxon>
        <taxon>Ciona</taxon>
    </lineage>
</organism>
<reference evidence="8" key="2">
    <citation type="submission" date="2025-08" db="UniProtKB">
        <authorList>
            <consortium name="Ensembl"/>
        </authorList>
    </citation>
    <scope>IDENTIFICATION</scope>
</reference>
<dbReference type="Proteomes" id="UP000007875">
    <property type="component" value="Unassembled WGS sequence"/>
</dbReference>
<evidence type="ECO:0000256" key="2">
    <source>
        <dbReference type="ARBA" id="ARBA00006528"/>
    </source>
</evidence>
<feature type="transmembrane region" description="Helical" evidence="7">
    <location>
        <begin position="105"/>
        <end position="125"/>
    </location>
</feature>
<evidence type="ECO:0000256" key="5">
    <source>
        <dbReference type="ARBA" id="ARBA00022989"/>
    </source>
</evidence>
<dbReference type="GeneTree" id="ENSGT00950000182808"/>